<reference evidence="1 2" key="1">
    <citation type="submission" date="2016-03" db="EMBL/GenBank/DDBJ databases">
        <authorList>
            <consortium name="Pathogen Informatics"/>
        </authorList>
    </citation>
    <scope>NUCLEOTIDE SEQUENCE [LARGE SCALE GENOMIC DNA]</scope>
    <source>
        <strain evidence="1 2">NCTC13364</strain>
    </source>
</reference>
<dbReference type="OrthoDB" id="8904026at2"/>
<organism evidence="1 2">
    <name type="scientific">Bordetella ansorpii</name>
    <dbReference type="NCBI Taxonomy" id="288768"/>
    <lineage>
        <taxon>Bacteria</taxon>
        <taxon>Pseudomonadati</taxon>
        <taxon>Pseudomonadota</taxon>
        <taxon>Betaproteobacteria</taxon>
        <taxon>Burkholderiales</taxon>
        <taxon>Alcaligenaceae</taxon>
        <taxon>Bordetella</taxon>
    </lineage>
</organism>
<dbReference type="EMBL" id="FKBS01000014">
    <property type="protein sequence ID" value="SAI25546.1"/>
    <property type="molecule type" value="Genomic_DNA"/>
</dbReference>
<dbReference type="Gene3D" id="4.10.1330.10">
    <property type="entry name" value="non globular Virulence effector SptP domain"/>
    <property type="match status" value="1"/>
</dbReference>
<protein>
    <submittedName>
        <fullName evidence="1">Uncharacterized protein</fullName>
    </submittedName>
</protein>
<sequence>MTIDSVSRPVPGYPQLDAFTQAAQGGGDVFISVAGDQLRVLGTGATPGGRSVAWVAPDVDTSSMFAQALANTYGNGIASAVSRELGLAANPGKPLSSRTIEQAVDMAQASRQALEGVDFATRLACSASAGSSIFMAACNQAGIDPASLDAQQRRTLDADMQQRFDQAATSGQSPVSLDTARTWLNQLLGAAMPR</sequence>
<dbReference type="AlphaFoldDB" id="A0A157NWX4"/>
<evidence type="ECO:0000313" key="1">
    <source>
        <dbReference type="EMBL" id="SAI25546.1"/>
    </source>
</evidence>
<dbReference type="InterPro" id="IPR044899">
    <property type="entry name" value="SptP_N_sf"/>
</dbReference>
<dbReference type="RefSeq" id="WP_066411060.1">
    <property type="nucleotide sequence ID" value="NZ_FKBS01000014.1"/>
</dbReference>
<proteinExistence type="predicted"/>
<dbReference type="Proteomes" id="UP000077037">
    <property type="component" value="Unassembled WGS sequence"/>
</dbReference>
<evidence type="ECO:0000313" key="2">
    <source>
        <dbReference type="Proteomes" id="UP000077037"/>
    </source>
</evidence>
<name>A0A157NWX4_9BORD</name>
<gene>
    <name evidence="1" type="ORF">SAMEA1982600_02007</name>
</gene>
<accession>A0A157NWX4</accession>